<dbReference type="NCBIfam" id="TIGR01536">
    <property type="entry name" value="asn_synth_AEB"/>
    <property type="match status" value="1"/>
</dbReference>
<comment type="catalytic activity">
    <reaction evidence="8">
        <text>L-aspartate + L-glutamine + ATP + H2O = L-asparagine + L-glutamate + AMP + diphosphate + H(+)</text>
        <dbReference type="Rhea" id="RHEA:12228"/>
        <dbReference type="ChEBI" id="CHEBI:15377"/>
        <dbReference type="ChEBI" id="CHEBI:15378"/>
        <dbReference type="ChEBI" id="CHEBI:29985"/>
        <dbReference type="ChEBI" id="CHEBI:29991"/>
        <dbReference type="ChEBI" id="CHEBI:30616"/>
        <dbReference type="ChEBI" id="CHEBI:33019"/>
        <dbReference type="ChEBI" id="CHEBI:58048"/>
        <dbReference type="ChEBI" id="CHEBI:58359"/>
        <dbReference type="ChEBI" id="CHEBI:456215"/>
        <dbReference type="EC" id="6.3.5.4"/>
    </reaction>
</comment>
<dbReference type="Gene3D" id="3.60.20.10">
    <property type="entry name" value="Glutamine Phosphoribosylpyrophosphate, subunit 1, domain 1"/>
    <property type="match status" value="1"/>
</dbReference>
<dbReference type="RefSeq" id="WP_120318280.1">
    <property type="nucleotide sequence ID" value="NZ_BONH01000058.1"/>
</dbReference>
<dbReference type="InterPro" id="IPR051786">
    <property type="entry name" value="ASN_synthetase/amidase"/>
</dbReference>
<sequence>MCGICGVASFEKTPDRELLLDMMRQLVHRGPDGCGYYRDERVALGHTRLAIVDAAGGAQPMCNEDGTRWVSFNGEIFNYVELAEELRGRGHTFRTVSDTEVIVHAWEEWGEDCFRRFNGQWALALWDRRARRLVLSRDRVGVRPLFYAHSAAGLVFASEVKSLFADPSLPRALDPAGLDETLTYWSTVAPRTVFAGVEQLPPGHYAVYDESGFRTAPYWTLTFPDRAQPVPDLQETTQELREKLVEAARLRFLRSDVPVGAYLSGGLDSSITTAVVARYTEAPLHTFSLRFSSDEFDEGDYQKVMASVLGTQHHDIVVGPRAIADVFPEVVRHAEAPLLRTAPAPLYLLSKLVRDSGYKVVVTGEGADEVFAGYDIFREARVRRFWAADPDSPKRQRAAELLYPWMVRSPGQAPAFARSFFGRNLDTADPALSHRPRWDATTVLKRMLSPDLQAAIGEGSADPAGLAAALPAGSERWDPLGRAQWLETTTLLSGYILASQGDRMLMANSVEGRFPFLDANVLEFAANLPARYKLFGLDEKYLLKRAFADLVPEQIRRRPKQPYRAPDAASFFVDGTPDWFDDVMSAQAVRDAGVFRPEQVAGLVAKCRRTGGEQMSNTDSMRLMAVISTQLTHRTFIAGNGGATTAPALPALQVAVDLCQGDSAFDTHHGGNA</sequence>
<accession>A0A8J3KWY4</accession>
<keyword evidence="6 9" id="KW-0061">Asparagine biosynthesis</keyword>
<name>A0A8J3KWY4_9ACTN</name>
<dbReference type="Pfam" id="PF00733">
    <property type="entry name" value="Asn_synthase"/>
    <property type="match status" value="1"/>
</dbReference>
<evidence type="ECO:0000256" key="2">
    <source>
        <dbReference type="ARBA" id="ARBA00005752"/>
    </source>
</evidence>
<feature type="active site" description="For GATase activity" evidence="9">
    <location>
        <position position="2"/>
    </location>
</feature>
<comment type="caution">
    <text evidence="13">The sequence shown here is derived from an EMBL/GenBank/DDBJ whole genome shotgun (WGS) entry which is preliminary data.</text>
</comment>
<dbReference type="PANTHER" id="PTHR43284">
    <property type="entry name" value="ASPARAGINE SYNTHETASE (GLUTAMINE-HYDROLYZING)"/>
    <property type="match status" value="1"/>
</dbReference>
<dbReference type="PIRSF" id="PIRSF001589">
    <property type="entry name" value="Asn_synthetase_glu-h"/>
    <property type="match status" value="1"/>
</dbReference>
<comment type="pathway">
    <text evidence="1">Amino-acid biosynthesis; L-asparagine biosynthesis; L-asparagine from L-aspartate (L-Gln route): step 1/1.</text>
</comment>
<evidence type="ECO:0000256" key="7">
    <source>
        <dbReference type="ARBA" id="ARBA00022962"/>
    </source>
</evidence>
<evidence type="ECO:0000256" key="3">
    <source>
        <dbReference type="ARBA" id="ARBA00012737"/>
    </source>
</evidence>
<feature type="site" description="Important for beta-aspartyl-AMP intermediate formation" evidence="11">
    <location>
        <position position="365"/>
    </location>
</feature>
<dbReference type="PROSITE" id="PS51278">
    <property type="entry name" value="GATASE_TYPE_2"/>
    <property type="match status" value="1"/>
</dbReference>
<dbReference type="GO" id="GO:0005829">
    <property type="term" value="C:cytosol"/>
    <property type="evidence" value="ECO:0007669"/>
    <property type="project" value="TreeGrafter"/>
</dbReference>
<dbReference type="GO" id="GO:0004066">
    <property type="term" value="F:asparagine synthase (glutamine-hydrolyzing) activity"/>
    <property type="evidence" value="ECO:0007669"/>
    <property type="project" value="UniProtKB-EC"/>
</dbReference>
<evidence type="ECO:0000256" key="4">
    <source>
        <dbReference type="ARBA" id="ARBA00022741"/>
    </source>
</evidence>
<dbReference type="InterPro" id="IPR014729">
    <property type="entry name" value="Rossmann-like_a/b/a_fold"/>
</dbReference>
<dbReference type="GO" id="GO:0005524">
    <property type="term" value="F:ATP binding"/>
    <property type="evidence" value="ECO:0007669"/>
    <property type="project" value="UniProtKB-KW"/>
</dbReference>
<proteinExistence type="inferred from homology"/>
<dbReference type="EMBL" id="BONH01000058">
    <property type="protein sequence ID" value="GIG02715.1"/>
    <property type="molecule type" value="Genomic_DNA"/>
</dbReference>
<evidence type="ECO:0000256" key="5">
    <source>
        <dbReference type="ARBA" id="ARBA00022840"/>
    </source>
</evidence>
<feature type="domain" description="Glutamine amidotransferase type-2" evidence="12">
    <location>
        <begin position="2"/>
        <end position="211"/>
    </location>
</feature>
<keyword evidence="5 10" id="KW-0067">ATP-binding</keyword>
<dbReference type="AlphaFoldDB" id="A0A8J3KWY4"/>
<dbReference type="Pfam" id="PF13537">
    <property type="entry name" value="GATase_7"/>
    <property type="match status" value="1"/>
</dbReference>
<reference evidence="13 14" key="1">
    <citation type="submission" date="2021-01" db="EMBL/GenBank/DDBJ databases">
        <title>Whole genome shotgun sequence of Catellatospora citrea NBRC 14495.</title>
        <authorList>
            <person name="Komaki H."/>
            <person name="Tamura T."/>
        </authorList>
    </citation>
    <scope>NUCLEOTIDE SEQUENCE [LARGE SCALE GENOMIC DNA]</scope>
    <source>
        <strain evidence="13 14">NBRC 14495</strain>
    </source>
</reference>
<dbReference type="CDD" id="cd00712">
    <property type="entry name" value="AsnB"/>
    <property type="match status" value="1"/>
</dbReference>
<protein>
    <recommendedName>
        <fullName evidence="3">asparagine synthase (glutamine-hydrolyzing)</fullName>
        <ecNumber evidence="3">6.3.5.4</ecNumber>
    </recommendedName>
</protein>
<evidence type="ECO:0000256" key="10">
    <source>
        <dbReference type="PIRSR" id="PIRSR001589-2"/>
    </source>
</evidence>
<dbReference type="Proteomes" id="UP000659904">
    <property type="component" value="Unassembled WGS sequence"/>
</dbReference>
<dbReference type="InterPro" id="IPR029055">
    <property type="entry name" value="Ntn_hydrolases_N"/>
</dbReference>
<gene>
    <name evidence="13" type="ORF">Cci01nite_78080</name>
</gene>
<evidence type="ECO:0000313" key="13">
    <source>
        <dbReference type="EMBL" id="GIG02715.1"/>
    </source>
</evidence>
<dbReference type="InterPro" id="IPR033738">
    <property type="entry name" value="AsnB_N"/>
</dbReference>
<dbReference type="PANTHER" id="PTHR43284:SF1">
    <property type="entry name" value="ASPARAGINE SYNTHETASE"/>
    <property type="match status" value="1"/>
</dbReference>
<comment type="similarity">
    <text evidence="2">Belongs to the asparagine synthetase family.</text>
</comment>
<dbReference type="InterPro" id="IPR006426">
    <property type="entry name" value="Asn_synth_AEB"/>
</dbReference>
<evidence type="ECO:0000313" key="14">
    <source>
        <dbReference type="Proteomes" id="UP000659904"/>
    </source>
</evidence>
<feature type="binding site" evidence="10">
    <location>
        <position position="98"/>
    </location>
    <ligand>
        <name>L-glutamine</name>
        <dbReference type="ChEBI" id="CHEBI:58359"/>
    </ligand>
</feature>
<evidence type="ECO:0000256" key="9">
    <source>
        <dbReference type="PIRSR" id="PIRSR001589-1"/>
    </source>
</evidence>
<dbReference type="SUPFAM" id="SSF52402">
    <property type="entry name" value="Adenine nucleotide alpha hydrolases-like"/>
    <property type="match status" value="1"/>
</dbReference>
<dbReference type="GO" id="GO:0006529">
    <property type="term" value="P:asparagine biosynthetic process"/>
    <property type="evidence" value="ECO:0007669"/>
    <property type="project" value="UniProtKB-KW"/>
</dbReference>
<dbReference type="SUPFAM" id="SSF56235">
    <property type="entry name" value="N-terminal nucleophile aminohydrolases (Ntn hydrolases)"/>
    <property type="match status" value="1"/>
</dbReference>
<organism evidence="13 14">
    <name type="scientific">Catellatospora citrea</name>
    <dbReference type="NCBI Taxonomy" id="53366"/>
    <lineage>
        <taxon>Bacteria</taxon>
        <taxon>Bacillati</taxon>
        <taxon>Actinomycetota</taxon>
        <taxon>Actinomycetes</taxon>
        <taxon>Micromonosporales</taxon>
        <taxon>Micromonosporaceae</taxon>
        <taxon>Catellatospora</taxon>
    </lineage>
</organism>
<dbReference type="InterPro" id="IPR001962">
    <property type="entry name" value="Asn_synthase"/>
</dbReference>
<keyword evidence="4 10" id="KW-0547">Nucleotide-binding</keyword>
<evidence type="ECO:0000256" key="1">
    <source>
        <dbReference type="ARBA" id="ARBA00005187"/>
    </source>
</evidence>
<keyword evidence="9" id="KW-0028">Amino-acid biosynthesis</keyword>
<dbReference type="CDD" id="cd01991">
    <property type="entry name" value="Asn_synthase_B_C"/>
    <property type="match status" value="1"/>
</dbReference>
<dbReference type="EC" id="6.3.5.4" evidence="3"/>
<evidence type="ECO:0000256" key="11">
    <source>
        <dbReference type="PIRSR" id="PIRSR001589-3"/>
    </source>
</evidence>
<keyword evidence="7 9" id="KW-0315">Glutamine amidotransferase</keyword>
<keyword evidence="14" id="KW-1185">Reference proteome</keyword>
<evidence type="ECO:0000256" key="8">
    <source>
        <dbReference type="ARBA" id="ARBA00048741"/>
    </source>
</evidence>
<evidence type="ECO:0000259" key="12">
    <source>
        <dbReference type="PROSITE" id="PS51278"/>
    </source>
</evidence>
<evidence type="ECO:0000256" key="6">
    <source>
        <dbReference type="ARBA" id="ARBA00022888"/>
    </source>
</evidence>
<dbReference type="InterPro" id="IPR017932">
    <property type="entry name" value="GATase_2_dom"/>
</dbReference>
<dbReference type="Gene3D" id="3.40.50.620">
    <property type="entry name" value="HUPs"/>
    <property type="match status" value="2"/>
</dbReference>